<dbReference type="Pfam" id="PF08284">
    <property type="entry name" value="RVP_2"/>
    <property type="match status" value="1"/>
</dbReference>
<dbReference type="EMBL" id="NMUH01004412">
    <property type="protein sequence ID" value="MQM09575.1"/>
    <property type="molecule type" value="Genomic_DNA"/>
</dbReference>
<gene>
    <name evidence="1" type="ORF">Taro_042451</name>
</gene>
<dbReference type="SUPFAM" id="SSF50630">
    <property type="entry name" value="Acid proteases"/>
    <property type="match status" value="1"/>
</dbReference>
<dbReference type="Proteomes" id="UP000652761">
    <property type="component" value="Unassembled WGS sequence"/>
</dbReference>
<sequence>MGVQARVLFDTSATHSFTSERFAKQLVAESGVEANELEVPLSVHTPAGMVVTRKCFPSLPVCIEERGLFGCFYLLNMKDYDAIHGLDWLEEHYALVDCKGKKITFRIPEEDVQEVDGNLVAAKFLS</sequence>
<evidence type="ECO:0000313" key="2">
    <source>
        <dbReference type="Proteomes" id="UP000652761"/>
    </source>
</evidence>
<reference evidence="1" key="1">
    <citation type="submission" date="2017-07" db="EMBL/GenBank/DDBJ databases">
        <title>Taro Niue Genome Assembly and Annotation.</title>
        <authorList>
            <person name="Atibalentja N."/>
            <person name="Keating K."/>
            <person name="Fields C.J."/>
        </authorList>
    </citation>
    <scope>NUCLEOTIDE SEQUENCE</scope>
    <source>
        <strain evidence="1">Niue_2</strain>
        <tissue evidence="1">Leaf</tissue>
    </source>
</reference>
<name>A0A843WYK7_COLES</name>
<keyword evidence="2" id="KW-1185">Reference proteome</keyword>
<organism evidence="1 2">
    <name type="scientific">Colocasia esculenta</name>
    <name type="common">Wild taro</name>
    <name type="synonym">Arum esculentum</name>
    <dbReference type="NCBI Taxonomy" id="4460"/>
    <lineage>
        <taxon>Eukaryota</taxon>
        <taxon>Viridiplantae</taxon>
        <taxon>Streptophyta</taxon>
        <taxon>Embryophyta</taxon>
        <taxon>Tracheophyta</taxon>
        <taxon>Spermatophyta</taxon>
        <taxon>Magnoliopsida</taxon>
        <taxon>Liliopsida</taxon>
        <taxon>Araceae</taxon>
        <taxon>Aroideae</taxon>
        <taxon>Colocasieae</taxon>
        <taxon>Colocasia</taxon>
    </lineage>
</organism>
<comment type="caution">
    <text evidence="1">The sequence shown here is derived from an EMBL/GenBank/DDBJ whole genome shotgun (WGS) entry which is preliminary data.</text>
</comment>
<evidence type="ECO:0000313" key="1">
    <source>
        <dbReference type="EMBL" id="MQM09575.1"/>
    </source>
</evidence>
<protein>
    <submittedName>
        <fullName evidence="1">Uncharacterized protein</fullName>
    </submittedName>
</protein>
<dbReference type="OrthoDB" id="786680at2759"/>
<dbReference type="Gene3D" id="2.40.70.10">
    <property type="entry name" value="Acid Proteases"/>
    <property type="match status" value="1"/>
</dbReference>
<proteinExistence type="predicted"/>
<dbReference type="CDD" id="cd00303">
    <property type="entry name" value="retropepsin_like"/>
    <property type="match status" value="1"/>
</dbReference>
<dbReference type="InterPro" id="IPR021109">
    <property type="entry name" value="Peptidase_aspartic_dom_sf"/>
</dbReference>
<accession>A0A843WYK7</accession>
<dbReference type="AlphaFoldDB" id="A0A843WYK7"/>